<dbReference type="PANTHER" id="PTHR30625">
    <property type="entry name" value="PROTEIN TOLQ"/>
    <property type="match status" value="1"/>
</dbReference>
<dbReference type="GO" id="GO:0005886">
    <property type="term" value="C:plasma membrane"/>
    <property type="evidence" value="ECO:0007669"/>
    <property type="project" value="UniProtKB-SubCell"/>
</dbReference>
<evidence type="ECO:0000256" key="5">
    <source>
        <dbReference type="ARBA" id="ARBA00023136"/>
    </source>
</evidence>
<proteinExistence type="inferred from homology"/>
<dbReference type="AlphaFoldDB" id="A0A806KDP6"/>
<dbReference type="InterPro" id="IPR050790">
    <property type="entry name" value="ExbB/TolQ_transport"/>
</dbReference>
<comment type="similarity">
    <text evidence="6">Belongs to the exbB/tolQ family.</text>
</comment>
<evidence type="ECO:0000259" key="8">
    <source>
        <dbReference type="Pfam" id="PF01618"/>
    </source>
</evidence>
<keyword evidence="2" id="KW-1003">Cell membrane</keyword>
<sequence length="104" mass="11214">MLRRGGVIMPVIFAVGWVAWILVLIGKKEYCKNIATLAAVAPLLGLLGTITGMVHTFETIERFGFGNPMLLADGISEALLTTQAGLLVAFPLLLANTYIKRKKA</sequence>
<keyword evidence="3 7" id="KW-0812">Transmembrane</keyword>
<evidence type="ECO:0000313" key="9">
    <source>
        <dbReference type="EMBL" id="AGS52727.1"/>
    </source>
</evidence>
<dbReference type="Pfam" id="PF01618">
    <property type="entry name" value="MotA_ExbB"/>
    <property type="match status" value="1"/>
</dbReference>
<dbReference type="GO" id="GO:0017038">
    <property type="term" value="P:protein import"/>
    <property type="evidence" value="ECO:0007669"/>
    <property type="project" value="TreeGrafter"/>
</dbReference>
<feature type="transmembrane region" description="Helical" evidence="7">
    <location>
        <begin position="78"/>
        <end position="99"/>
    </location>
</feature>
<organism evidence="9">
    <name type="scientific">uncultured bacterium contig00069</name>
    <dbReference type="NCBI Taxonomy" id="1181550"/>
    <lineage>
        <taxon>Bacteria</taxon>
        <taxon>environmental samples</taxon>
    </lineage>
</organism>
<protein>
    <submittedName>
        <fullName evidence="9">MotA/TolQ/ExbB proton channel family protein</fullName>
    </submittedName>
</protein>
<evidence type="ECO:0000256" key="6">
    <source>
        <dbReference type="RuleBase" id="RU004057"/>
    </source>
</evidence>
<reference evidence="9" key="1">
    <citation type="submission" date="2012-03" db="EMBL/GenBank/DDBJ databases">
        <title>Functional metagenomics reveals considerable lignocellulase gene clusters in the gut microbiome of a wood-feeding higher termite.</title>
        <authorList>
            <person name="Liu N."/>
        </authorList>
    </citation>
    <scope>NUCLEOTIDE SEQUENCE</scope>
</reference>
<feature type="transmembrane region" description="Helical" evidence="7">
    <location>
        <begin position="6"/>
        <end position="25"/>
    </location>
</feature>
<evidence type="ECO:0000256" key="7">
    <source>
        <dbReference type="SAM" id="Phobius"/>
    </source>
</evidence>
<evidence type="ECO:0000256" key="4">
    <source>
        <dbReference type="ARBA" id="ARBA00022989"/>
    </source>
</evidence>
<dbReference type="PANTHER" id="PTHR30625:SF11">
    <property type="entry name" value="MOTA_TOLQ_EXBB PROTON CHANNEL DOMAIN-CONTAINING PROTEIN"/>
    <property type="match status" value="1"/>
</dbReference>
<accession>A0A806KDP6</accession>
<name>A0A806KDP6_9BACT</name>
<evidence type="ECO:0000256" key="1">
    <source>
        <dbReference type="ARBA" id="ARBA00004651"/>
    </source>
</evidence>
<keyword evidence="4 7" id="KW-1133">Transmembrane helix</keyword>
<feature type="transmembrane region" description="Helical" evidence="7">
    <location>
        <begin position="37"/>
        <end position="58"/>
    </location>
</feature>
<dbReference type="EMBL" id="JQ844206">
    <property type="protein sequence ID" value="AGS52727.1"/>
    <property type="molecule type" value="Genomic_DNA"/>
</dbReference>
<feature type="domain" description="MotA/TolQ/ExbB proton channel" evidence="8">
    <location>
        <begin position="31"/>
        <end position="102"/>
    </location>
</feature>
<evidence type="ECO:0000256" key="2">
    <source>
        <dbReference type="ARBA" id="ARBA00022475"/>
    </source>
</evidence>
<keyword evidence="6" id="KW-0813">Transport</keyword>
<keyword evidence="6" id="KW-0653">Protein transport</keyword>
<comment type="subcellular location">
    <subcellularLocation>
        <location evidence="1">Cell membrane</location>
        <topology evidence="1">Multi-pass membrane protein</topology>
    </subcellularLocation>
    <subcellularLocation>
        <location evidence="6">Membrane</location>
        <topology evidence="6">Multi-pass membrane protein</topology>
    </subcellularLocation>
</comment>
<keyword evidence="5 7" id="KW-0472">Membrane</keyword>
<evidence type="ECO:0000256" key="3">
    <source>
        <dbReference type="ARBA" id="ARBA00022692"/>
    </source>
</evidence>
<dbReference type="InterPro" id="IPR002898">
    <property type="entry name" value="MotA_ExbB_proton_chnl"/>
</dbReference>